<comment type="subcellular location">
    <subcellularLocation>
        <location evidence="1">Cell membrane</location>
        <topology evidence="1">Multi-pass membrane protein</topology>
    </subcellularLocation>
</comment>
<evidence type="ECO:0000256" key="11">
    <source>
        <dbReference type="ARBA" id="ARBA00025736"/>
    </source>
</evidence>
<keyword evidence="4 12" id="KW-1133">Transmembrane helix</keyword>
<comment type="similarity">
    <text evidence="11">Belongs to the chemokine-like receptor (CMKLR) family.</text>
</comment>
<dbReference type="eggNOG" id="KOG3656">
    <property type="taxonomic scope" value="Eukaryota"/>
</dbReference>
<keyword evidence="8" id="KW-0675">Receptor</keyword>
<evidence type="ECO:0000256" key="6">
    <source>
        <dbReference type="ARBA" id="ARBA00023136"/>
    </source>
</evidence>
<evidence type="ECO:0000256" key="1">
    <source>
        <dbReference type="ARBA" id="ARBA00004651"/>
    </source>
</evidence>
<evidence type="ECO:0000256" key="5">
    <source>
        <dbReference type="ARBA" id="ARBA00023040"/>
    </source>
</evidence>
<keyword evidence="3 12" id="KW-0812">Transmembrane</keyword>
<dbReference type="Pfam" id="PF00001">
    <property type="entry name" value="7tm_1"/>
    <property type="match status" value="1"/>
</dbReference>
<dbReference type="InterPro" id="IPR000276">
    <property type="entry name" value="GPCR_Rhodpsn"/>
</dbReference>
<reference evidence="14" key="4">
    <citation type="submission" date="2025-09" db="UniProtKB">
        <authorList>
            <consortium name="Ensembl"/>
        </authorList>
    </citation>
    <scope>IDENTIFICATION</scope>
</reference>
<evidence type="ECO:0000256" key="10">
    <source>
        <dbReference type="ARBA" id="ARBA00023224"/>
    </source>
</evidence>
<keyword evidence="2" id="KW-1003">Cell membrane</keyword>
<evidence type="ECO:0000256" key="4">
    <source>
        <dbReference type="ARBA" id="ARBA00022989"/>
    </source>
</evidence>
<dbReference type="InterPro" id="IPR017452">
    <property type="entry name" value="GPCR_Rhodpsn_7TM"/>
</dbReference>
<dbReference type="GO" id="GO:0007200">
    <property type="term" value="P:phospholipase C-activating G protein-coupled receptor signaling pathway"/>
    <property type="evidence" value="ECO:0007669"/>
    <property type="project" value="TreeGrafter"/>
</dbReference>
<dbReference type="Proteomes" id="UP000018467">
    <property type="component" value="Unassembled WGS sequence"/>
</dbReference>
<feature type="transmembrane region" description="Helical" evidence="12">
    <location>
        <begin position="82"/>
        <end position="100"/>
    </location>
</feature>
<dbReference type="InParanoid" id="W5LUD1"/>
<evidence type="ECO:0000256" key="2">
    <source>
        <dbReference type="ARBA" id="ARBA00022475"/>
    </source>
</evidence>
<proteinExistence type="inferred from homology"/>
<dbReference type="GO" id="GO:0004875">
    <property type="term" value="F:complement receptor activity"/>
    <property type="evidence" value="ECO:0007669"/>
    <property type="project" value="TreeGrafter"/>
</dbReference>
<dbReference type="PANTHER" id="PTHR24225">
    <property type="entry name" value="CHEMOTACTIC RECEPTOR"/>
    <property type="match status" value="1"/>
</dbReference>
<keyword evidence="9" id="KW-0325">Glycoprotein</keyword>
<keyword evidence="7" id="KW-1015">Disulfide bond</keyword>
<dbReference type="InterPro" id="IPR000826">
    <property type="entry name" value="Formyl_rcpt-rel"/>
</dbReference>
<dbReference type="GO" id="GO:0007204">
    <property type="term" value="P:positive regulation of cytosolic calcium ion concentration"/>
    <property type="evidence" value="ECO:0007669"/>
    <property type="project" value="TreeGrafter"/>
</dbReference>
<protein>
    <submittedName>
        <fullName evidence="14">Chemerin chemokine-like receptor 1</fullName>
    </submittedName>
</protein>
<reference evidence="15" key="1">
    <citation type="submission" date="2013-03" db="EMBL/GenBank/DDBJ databases">
        <authorList>
            <person name="Jeffery W."/>
            <person name="Warren W."/>
            <person name="Wilson R.K."/>
        </authorList>
    </citation>
    <scope>NUCLEOTIDE SEQUENCE</scope>
    <source>
        <strain evidence="15">female</strain>
    </source>
</reference>
<dbReference type="PANTHER" id="PTHR24225:SF0">
    <property type="entry name" value="N-FORMYL PEPTIDE RECEPTOR 2"/>
    <property type="match status" value="1"/>
</dbReference>
<evidence type="ECO:0000313" key="15">
    <source>
        <dbReference type="Proteomes" id="UP000018467"/>
    </source>
</evidence>
<feature type="transmembrane region" description="Helical" evidence="12">
    <location>
        <begin position="160"/>
        <end position="180"/>
    </location>
</feature>
<evidence type="ECO:0000256" key="8">
    <source>
        <dbReference type="ARBA" id="ARBA00023170"/>
    </source>
</evidence>
<evidence type="ECO:0000256" key="3">
    <source>
        <dbReference type="ARBA" id="ARBA00022692"/>
    </source>
</evidence>
<organism evidence="14 15">
    <name type="scientific">Astyanax mexicanus</name>
    <name type="common">Blind cave fish</name>
    <name type="synonym">Astyanax fasciatus mexicanus</name>
    <dbReference type="NCBI Taxonomy" id="7994"/>
    <lineage>
        <taxon>Eukaryota</taxon>
        <taxon>Metazoa</taxon>
        <taxon>Chordata</taxon>
        <taxon>Craniata</taxon>
        <taxon>Vertebrata</taxon>
        <taxon>Euteleostomi</taxon>
        <taxon>Actinopterygii</taxon>
        <taxon>Neopterygii</taxon>
        <taxon>Teleostei</taxon>
        <taxon>Ostariophysi</taxon>
        <taxon>Characiformes</taxon>
        <taxon>Characoidei</taxon>
        <taxon>Acestrorhamphidae</taxon>
        <taxon>Acestrorhamphinae</taxon>
        <taxon>Astyanax</taxon>
    </lineage>
</organism>
<feature type="transmembrane region" description="Helical" evidence="12">
    <location>
        <begin position="200"/>
        <end position="225"/>
    </location>
</feature>
<dbReference type="AlphaFoldDB" id="W5LUD1"/>
<evidence type="ECO:0000259" key="13">
    <source>
        <dbReference type="PROSITE" id="PS50262"/>
    </source>
</evidence>
<dbReference type="SUPFAM" id="SSF81321">
    <property type="entry name" value="Family A G protein-coupled receptor-like"/>
    <property type="match status" value="1"/>
</dbReference>
<evidence type="ECO:0000313" key="14">
    <source>
        <dbReference type="Ensembl" id="ENSAMXP00000026747.2"/>
    </source>
</evidence>
<dbReference type="Ensembl" id="ENSAMXT00000026768.2">
    <property type="protein sequence ID" value="ENSAMXP00000026747.2"/>
    <property type="gene ID" value="ENSAMXG00000026042.2"/>
</dbReference>
<keyword evidence="5" id="KW-0297">G-protein coupled receptor</keyword>
<name>W5LUD1_ASTMX</name>
<feature type="domain" description="G-protein coupled receptors family 1 profile" evidence="13">
    <location>
        <begin position="62"/>
        <end position="296"/>
    </location>
</feature>
<feature type="transmembrane region" description="Helical" evidence="12">
    <location>
        <begin position="246"/>
        <end position="268"/>
    </location>
</feature>
<dbReference type="OrthoDB" id="6117944at2759"/>
<keyword evidence="10" id="KW-0807">Transducer</keyword>
<dbReference type="HOGENOM" id="CLU_009579_8_0_1"/>
<dbReference type="Gene3D" id="1.20.1070.10">
    <property type="entry name" value="Rhodopsin 7-helix transmembrane proteins"/>
    <property type="match status" value="1"/>
</dbReference>
<reference evidence="15" key="2">
    <citation type="journal article" date="2014" name="Nat. Commun.">
        <title>The cavefish genome reveals candidate genes for eye loss.</title>
        <authorList>
            <person name="McGaugh S.E."/>
            <person name="Gross J.B."/>
            <person name="Aken B."/>
            <person name="Blin M."/>
            <person name="Borowsky R."/>
            <person name="Chalopin D."/>
            <person name="Hinaux H."/>
            <person name="Jeffery W.R."/>
            <person name="Keene A."/>
            <person name="Ma L."/>
            <person name="Minx P."/>
            <person name="Murphy D."/>
            <person name="O'Quin K.E."/>
            <person name="Retaux S."/>
            <person name="Rohner N."/>
            <person name="Searle S.M."/>
            <person name="Stahl B.A."/>
            <person name="Tabin C."/>
            <person name="Volff J.N."/>
            <person name="Yoshizawa M."/>
            <person name="Warren W.C."/>
        </authorList>
    </citation>
    <scope>NUCLEOTIDE SEQUENCE [LARGE SCALE GENOMIC DNA]</scope>
    <source>
        <strain evidence="15">female</strain>
    </source>
</reference>
<reference evidence="14" key="3">
    <citation type="submission" date="2025-08" db="UniProtKB">
        <authorList>
            <consortium name="Ensembl"/>
        </authorList>
    </citation>
    <scope>IDENTIFICATION</scope>
</reference>
<keyword evidence="6 12" id="KW-0472">Membrane</keyword>
<dbReference type="PRINTS" id="PR00526">
    <property type="entry name" value="FMETLEUPHER"/>
</dbReference>
<dbReference type="GO" id="GO:0004930">
    <property type="term" value="F:G protein-coupled receptor activity"/>
    <property type="evidence" value="ECO:0007669"/>
    <property type="project" value="UniProtKB-KW"/>
</dbReference>
<sequence length="343" mass="38916">MGKVRTIIFTENRRIVSVRSAYRSETSLQVLVCLLKFLFVHRCNLCFICSDEYSHLHPGVAGNGVVIWIAGFKMKKSVVTTWYLSLAVSDFIYCCILPFGVVHKVKMAWIFGSFMCKVRYFIKSLNMYSSIFIFATISMDRCVVSTFPVWAQNKRTTRKASLIVLLVWVISALLSTPSALFRDKKNKLCSSDYKSVEDHIASVVCRVIFGFVIPLVVIITSYVIIMQKLKSKQMANSKKPFKIMTALIVTFLICWLPFHIFSILSLNYKKTVWLKTGKEVGVIVANANSCLNPFLYAFMGKDFKKQCYAVLSKIENTIGEESPYRVQGTAVTISEKSYPSTTV</sequence>
<accession>W5LUD1</accession>
<dbReference type="GeneTree" id="ENSGT01020000230438"/>
<feature type="transmembrane region" description="Helical" evidence="12">
    <location>
        <begin position="120"/>
        <end position="139"/>
    </location>
</feature>
<dbReference type="GO" id="GO:0005886">
    <property type="term" value="C:plasma membrane"/>
    <property type="evidence" value="ECO:0007669"/>
    <property type="project" value="UniProtKB-SubCell"/>
</dbReference>
<dbReference type="GO" id="GO:0006954">
    <property type="term" value="P:inflammatory response"/>
    <property type="evidence" value="ECO:0007669"/>
    <property type="project" value="TreeGrafter"/>
</dbReference>
<evidence type="ECO:0000256" key="7">
    <source>
        <dbReference type="ARBA" id="ARBA00023157"/>
    </source>
</evidence>
<keyword evidence="15" id="KW-1185">Reference proteome</keyword>
<dbReference type="PRINTS" id="PR00237">
    <property type="entry name" value="GPCRRHODOPSN"/>
</dbReference>
<dbReference type="PROSITE" id="PS50262">
    <property type="entry name" value="G_PROTEIN_RECEP_F1_2"/>
    <property type="match status" value="1"/>
</dbReference>
<evidence type="ECO:0000256" key="12">
    <source>
        <dbReference type="SAM" id="Phobius"/>
    </source>
</evidence>
<evidence type="ECO:0000256" key="9">
    <source>
        <dbReference type="ARBA" id="ARBA00023180"/>
    </source>
</evidence>